<keyword evidence="4" id="KW-0418">Kinase</keyword>
<dbReference type="GO" id="GO:0032784">
    <property type="term" value="P:regulation of DNA-templated transcription elongation"/>
    <property type="evidence" value="ECO:0007669"/>
    <property type="project" value="InterPro"/>
</dbReference>
<dbReference type="InterPro" id="IPR001437">
    <property type="entry name" value="Tscrpt_elong_fac_GreA/B_C"/>
</dbReference>
<proteinExistence type="inferred from homology"/>
<dbReference type="HAMAP" id="MF_00954">
    <property type="entry name" value="Rnk"/>
    <property type="match status" value="1"/>
</dbReference>
<dbReference type="Pfam" id="PF14760">
    <property type="entry name" value="Rnk_N"/>
    <property type="match status" value="1"/>
</dbReference>
<dbReference type="InterPro" id="IPR028625">
    <property type="entry name" value="Rnk"/>
</dbReference>
<dbReference type="InterPro" id="IPR029462">
    <property type="entry name" value="Rnk_N"/>
</dbReference>
<dbReference type="GO" id="GO:0070063">
    <property type="term" value="F:RNA polymerase binding"/>
    <property type="evidence" value="ECO:0007669"/>
    <property type="project" value="InterPro"/>
</dbReference>
<sequence>MKKPKIIINELDAERLDSLLEQPAFANTSIADALNEELDRAEILPPVEIPADVVTMNSEIRFIDLSNNEERVRTLVYPASLQDSIKQLSVMAPMGAALLGLRVNDEINWALPNGEKTRIKVLEILYQPEAAGEYHR</sequence>
<dbReference type="NCBIfam" id="NF004396">
    <property type="entry name" value="PRK05753.1"/>
    <property type="match status" value="1"/>
</dbReference>
<dbReference type="GO" id="GO:0006354">
    <property type="term" value="P:DNA-templated transcription elongation"/>
    <property type="evidence" value="ECO:0007669"/>
    <property type="project" value="TreeGrafter"/>
</dbReference>
<dbReference type="PANTHER" id="PTHR30437:SF5">
    <property type="entry name" value="REGULATOR OF NUCLEOSIDE DIPHOSPHATE KINASE"/>
    <property type="match status" value="1"/>
</dbReference>
<keyword evidence="4" id="KW-0808">Transferase</keyword>
<dbReference type="Gene3D" id="1.10.286.20">
    <property type="match status" value="1"/>
</dbReference>
<dbReference type="RefSeq" id="WP_092549203.1">
    <property type="nucleotide sequence ID" value="NZ_CAWRBG010000055.1"/>
</dbReference>
<dbReference type="EMBL" id="FPBJ01000007">
    <property type="protein sequence ID" value="SFU45145.1"/>
    <property type="molecule type" value="Genomic_DNA"/>
</dbReference>
<feature type="domain" description="Regulator of nucleoside diphosphate kinase N-terminal" evidence="3">
    <location>
        <begin position="4"/>
        <end position="43"/>
    </location>
</feature>
<dbReference type="InterPro" id="IPR036953">
    <property type="entry name" value="GreA/GreB_C_sf"/>
</dbReference>
<reference evidence="5" key="1">
    <citation type="submission" date="2016-10" db="EMBL/GenBank/DDBJ databases">
        <authorList>
            <person name="Varghese N."/>
            <person name="Submissions S."/>
        </authorList>
    </citation>
    <scope>NUCLEOTIDE SEQUENCE [LARGE SCALE GENOMIC DNA]</scope>
    <source>
        <strain evidence="5">DSM 18168</strain>
    </source>
</reference>
<comment type="similarity">
    <text evidence="1">Belongs to the Rnk family.</text>
</comment>
<dbReference type="Gene3D" id="3.10.50.30">
    <property type="entry name" value="Transcription elongation factor, GreA/GreB, C-terminal domain"/>
    <property type="match status" value="1"/>
</dbReference>
<dbReference type="GO" id="GO:0003677">
    <property type="term" value="F:DNA binding"/>
    <property type="evidence" value="ECO:0007669"/>
    <property type="project" value="InterPro"/>
</dbReference>
<organism evidence="4 5">
    <name type="scientific">Xenorhabdus koppenhoeferi</name>
    <dbReference type="NCBI Taxonomy" id="351659"/>
    <lineage>
        <taxon>Bacteria</taxon>
        <taxon>Pseudomonadati</taxon>
        <taxon>Pseudomonadota</taxon>
        <taxon>Gammaproteobacteria</taxon>
        <taxon>Enterobacterales</taxon>
        <taxon>Morganellaceae</taxon>
        <taxon>Xenorhabdus</taxon>
    </lineage>
</organism>
<name>A0A1I7G9L5_9GAMM</name>
<keyword evidence="5" id="KW-1185">Reference proteome</keyword>
<evidence type="ECO:0000313" key="5">
    <source>
        <dbReference type="Proteomes" id="UP000242496"/>
    </source>
</evidence>
<dbReference type="Proteomes" id="UP000242496">
    <property type="component" value="Unassembled WGS sequence"/>
</dbReference>
<evidence type="ECO:0000256" key="1">
    <source>
        <dbReference type="HAMAP-Rule" id="MF_00954"/>
    </source>
</evidence>
<dbReference type="OrthoDB" id="192847at2"/>
<evidence type="ECO:0000313" key="4">
    <source>
        <dbReference type="EMBL" id="SFU45145.1"/>
    </source>
</evidence>
<gene>
    <name evidence="1" type="primary">rnk</name>
    <name evidence="4" type="ORF">SAMN05421784_10786</name>
</gene>
<dbReference type="Pfam" id="PF01272">
    <property type="entry name" value="GreA_GreB"/>
    <property type="match status" value="1"/>
</dbReference>
<dbReference type="SUPFAM" id="SSF54534">
    <property type="entry name" value="FKBP-like"/>
    <property type="match status" value="1"/>
</dbReference>
<comment type="function">
    <text evidence="1">May act as an anti-Gre factor.</text>
</comment>
<evidence type="ECO:0000259" key="3">
    <source>
        <dbReference type="Pfam" id="PF14760"/>
    </source>
</evidence>
<evidence type="ECO:0000259" key="2">
    <source>
        <dbReference type="Pfam" id="PF01272"/>
    </source>
</evidence>
<dbReference type="FunFam" id="1.10.286.20:FF:000002">
    <property type="entry name" value="Regulator of nucleoside diphosphate kinase"/>
    <property type="match status" value="1"/>
</dbReference>
<protein>
    <recommendedName>
        <fullName evidence="1">Regulator of nucleoside diphosphate kinase</fullName>
    </recommendedName>
</protein>
<dbReference type="AlphaFoldDB" id="A0A1I7G9L5"/>
<feature type="domain" description="Transcription elongation factor GreA/GreB C-terminal" evidence="2">
    <location>
        <begin position="50"/>
        <end position="126"/>
    </location>
</feature>
<dbReference type="InterPro" id="IPR023459">
    <property type="entry name" value="Tscrpt_elong_fac_GreA/B_fam"/>
</dbReference>
<dbReference type="PANTHER" id="PTHR30437">
    <property type="entry name" value="TRANSCRIPTION ELONGATION FACTOR GREA"/>
    <property type="match status" value="1"/>
</dbReference>
<dbReference type="GO" id="GO:0016301">
    <property type="term" value="F:kinase activity"/>
    <property type="evidence" value="ECO:0007669"/>
    <property type="project" value="UniProtKB-KW"/>
</dbReference>
<accession>A0A1I7G9L5</accession>
<comment type="subunit">
    <text evidence="1">Interacts with the RNA polymerase.</text>
</comment>
<dbReference type="STRING" id="351659.SAMN05421784_10786"/>
<dbReference type="FunFam" id="3.10.50.30:FF:000002">
    <property type="entry name" value="Regulator of nucleoside diphosphate kinase"/>
    <property type="match status" value="1"/>
</dbReference>